<dbReference type="PANTHER" id="PTHR39490:SF8">
    <property type="entry name" value="ZINC FINGER FYVE DOMAIN-CONTAINING PROTEIN 21"/>
    <property type="match status" value="1"/>
</dbReference>
<keyword evidence="8" id="KW-1185">Reference proteome</keyword>
<comment type="caution">
    <text evidence="7">The sequence shown here is derived from an EMBL/GenBank/DDBJ whole genome shotgun (WGS) entry which is preliminary data.</text>
</comment>
<feature type="compositionally biased region" description="Low complexity" evidence="5">
    <location>
        <begin position="60"/>
        <end position="69"/>
    </location>
</feature>
<protein>
    <recommendedName>
        <fullName evidence="6">FYVE-type domain-containing protein</fullName>
    </recommendedName>
</protein>
<organism evidence="7 8">
    <name type="scientific">Pythium insidiosum</name>
    <name type="common">Pythiosis disease agent</name>
    <dbReference type="NCBI Taxonomy" id="114742"/>
    <lineage>
        <taxon>Eukaryota</taxon>
        <taxon>Sar</taxon>
        <taxon>Stramenopiles</taxon>
        <taxon>Oomycota</taxon>
        <taxon>Peronosporomycetes</taxon>
        <taxon>Pythiales</taxon>
        <taxon>Pythiaceae</taxon>
        <taxon>Pythium</taxon>
    </lineage>
</organism>
<dbReference type="InterPro" id="IPR000306">
    <property type="entry name" value="Znf_FYVE"/>
</dbReference>
<dbReference type="SUPFAM" id="SSF57903">
    <property type="entry name" value="FYVE/PHD zinc finger"/>
    <property type="match status" value="1"/>
</dbReference>
<dbReference type="Gene3D" id="3.30.40.10">
    <property type="entry name" value="Zinc/RING finger domain, C3HC4 (zinc finger)"/>
    <property type="match status" value="1"/>
</dbReference>
<dbReference type="EMBL" id="JAKCXM010000005">
    <property type="protein sequence ID" value="KAJ0409275.1"/>
    <property type="molecule type" value="Genomic_DNA"/>
</dbReference>
<gene>
    <name evidence="7" type="ORF">P43SY_006772</name>
</gene>
<evidence type="ECO:0000313" key="7">
    <source>
        <dbReference type="EMBL" id="KAJ0409275.1"/>
    </source>
</evidence>
<evidence type="ECO:0000256" key="5">
    <source>
        <dbReference type="SAM" id="MobiDB-lite"/>
    </source>
</evidence>
<dbReference type="SMART" id="SM00064">
    <property type="entry name" value="FYVE"/>
    <property type="match status" value="1"/>
</dbReference>
<sequence>MSSVSSYPRSTIAGLCAMVSWCFHAPPSNEPALQSTARSAYMTRQETEGRRKAPWFLGGDVDTNTSTSSSDDDRVLDRTMIKPANHPPPQWLRDDHITACMQCDQPFNVVTRKHHCRGCGLVFCVACTSQTERVLKYGFPDPVRVCADCAAIARVENEFYERHLPLLERGAAFIKHGLLVKRTVLLKFDRSRLLFQYQTIDSDTGLPTDEIKAFPLDGIDYVREVVLDKDPTAVGMLVVVGTDEHRFDAASTRDRARWIAAIESVRAIRHALLSRERDARSKQIEEEHAEIRQAADSLKQIEERKASFHQERLRKRAERRESLRAKYNLGTHAATTAAS</sequence>
<evidence type="ECO:0000256" key="3">
    <source>
        <dbReference type="ARBA" id="ARBA00022833"/>
    </source>
</evidence>
<dbReference type="Proteomes" id="UP001209570">
    <property type="component" value="Unassembled WGS sequence"/>
</dbReference>
<feature type="domain" description="FYVE-type" evidence="6">
    <location>
        <begin position="94"/>
        <end position="154"/>
    </location>
</feature>
<dbReference type="PANTHER" id="PTHR39490">
    <property type="entry name" value="ARRESTIN DOMAIN-CONTAINING PROTEIN D"/>
    <property type="match status" value="1"/>
</dbReference>
<keyword evidence="1" id="KW-0479">Metal-binding</keyword>
<dbReference type="InterPro" id="IPR013083">
    <property type="entry name" value="Znf_RING/FYVE/PHD"/>
</dbReference>
<dbReference type="InterPro" id="IPR011011">
    <property type="entry name" value="Znf_FYVE_PHD"/>
</dbReference>
<evidence type="ECO:0000313" key="8">
    <source>
        <dbReference type="Proteomes" id="UP001209570"/>
    </source>
</evidence>
<evidence type="ECO:0000256" key="1">
    <source>
        <dbReference type="ARBA" id="ARBA00022723"/>
    </source>
</evidence>
<reference evidence="7" key="1">
    <citation type="submission" date="2021-12" db="EMBL/GenBank/DDBJ databases">
        <title>Prjna785345.</title>
        <authorList>
            <person name="Rujirawat T."/>
            <person name="Krajaejun T."/>
        </authorList>
    </citation>
    <scope>NUCLEOTIDE SEQUENCE</scope>
    <source>
        <strain evidence="7">Pi057C3</strain>
    </source>
</reference>
<dbReference type="GO" id="GO:0008270">
    <property type="term" value="F:zinc ion binding"/>
    <property type="evidence" value="ECO:0007669"/>
    <property type="project" value="UniProtKB-KW"/>
</dbReference>
<evidence type="ECO:0000256" key="4">
    <source>
        <dbReference type="PROSITE-ProRule" id="PRU00091"/>
    </source>
</evidence>
<dbReference type="PROSITE" id="PS50178">
    <property type="entry name" value="ZF_FYVE"/>
    <property type="match status" value="1"/>
</dbReference>
<dbReference type="AlphaFoldDB" id="A0AAD5QAL1"/>
<evidence type="ECO:0000256" key="2">
    <source>
        <dbReference type="ARBA" id="ARBA00022771"/>
    </source>
</evidence>
<keyword evidence="2 4" id="KW-0863">Zinc-finger</keyword>
<feature type="region of interest" description="Disordered" evidence="5">
    <location>
        <begin position="306"/>
        <end position="339"/>
    </location>
</feature>
<keyword evidence="3" id="KW-0862">Zinc</keyword>
<dbReference type="InterPro" id="IPR052113">
    <property type="entry name" value="FYVE-type_Zinc_Finger"/>
</dbReference>
<evidence type="ECO:0000259" key="6">
    <source>
        <dbReference type="PROSITE" id="PS50178"/>
    </source>
</evidence>
<dbReference type="InterPro" id="IPR017455">
    <property type="entry name" value="Znf_FYVE-rel"/>
</dbReference>
<dbReference type="Pfam" id="PF01363">
    <property type="entry name" value="FYVE"/>
    <property type="match status" value="1"/>
</dbReference>
<name>A0AAD5QAL1_PYTIN</name>
<accession>A0AAD5QAL1</accession>
<feature type="region of interest" description="Disordered" evidence="5">
    <location>
        <begin position="52"/>
        <end position="73"/>
    </location>
</feature>
<proteinExistence type="predicted"/>